<feature type="domain" description="FAD dependent oxidoreductase" evidence="3">
    <location>
        <begin position="14"/>
        <end position="319"/>
    </location>
</feature>
<keyword evidence="2" id="KW-1133">Transmembrane helix</keyword>
<protein>
    <submittedName>
        <fullName evidence="4">Glycine/D-amino acid oxidase</fullName>
    </submittedName>
</protein>
<dbReference type="RefSeq" id="WP_090597553.1">
    <property type="nucleotide sequence ID" value="NZ_FNCS01000011.1"/>
</dbReference>
<evidence type="ECO:0000313" key="5">
    <source>
        <dbReference type="Proteomes" id="UP000199495"/>
    </source>
</evidence>
<proteinExistence type="predicted"/>
<dbReference type="EMBL" id="FNCS01000011">
    <property type="protein sequence ID" value="SDG88234.1"/>
    <property type="molecule type" value="Genomic_DNA"/>
</dbReference>
<keyword evidence="5" id="KW-1185">Reference proteome</keyword>
<sequence length="369" mass="41683">MIETRSKPASYRYDAIIIGAGFYGCALAVHLAQKGQKVLVCEIGSAAMLRASKVNQARVHTGFHYPRSFATSMRSRHSFERFAYDYAGAIKTDFQMLYAIARYRTKVNARRFEGMFRSMNAPLERATMAQRALFSAELVEDVFSCTEYAFDYSKIKDILFERLARLDVEISFQTKVERVEPHGDEIAVRLAGGATAVAPHTYNIAYSQINSLLKASGLKTLSLKHELVEIALIQPPPAMENLAVTLMDGAFFSSMPYPSANAYSLTHVRYTPHFGWTDDTSSLDAYATLERLPRETRWRHMINDARRYVPALDEAKWRTSLFDVKTVPVKNEHDDGRPILLHAHADIPGFWSILGSKIDNIYDLYEAVG</sequence>
<reference evidence="4 5" key="1">
    <citation type="submission" date="2016-10" db="EMBL/GenBank/DDBJ databases">
        <authorList>
            <person name="de Groot N.N."/>
        </authorList>
    </citation>
    <scope>NUCLEOTIDE SEQUENCE [LARGE SCALE GENOMIC DNA]</scope>
    <source>
        <strain evidence="4 5">CGMCC 1.10267</strain>
    </source>
</reference>
<dbReference type="OrthoDB" id="9815989at2"/>
<dbReference type="AlphaFoldDB" id="A0A1G7XVQ4"/>
<dbReference type="Proteomes" id="UP000199495">
    <property type="component" value="Unassembled WGS sequence"/>
</dbReference>
<evidence type="ECO:0000256" key="1">
    <source>
        <dbReference type="ARBA" id="ARBA00023002"/>
    </source>
</evidence>
<accession>A0A1G7XVQ4</accession>
<dbReference type="Gene3D" id="3.50.50.60">
    <property type="entry name" value="FAD/NAD(P)-binding domain"/>
    <property type="match status" value="1"/>
</dbReference>
<evidence type="ECO:0000313" key="4">
    <source>
        <dbReference type="EMBL" id="SDG88234.1"/>
    </source>
</evidence>
<keyword evidence="1" id="KW-0560">Oxidoreductase</keyword>
<evidence type="ECO:0000259" key="3">
    <source>
        <dbReference type="Pfam" id="PF01266"/>
    </source>
</evidence>
<dbReference type="SUPFAM" id="SSF51905">
    <property type="entry name" value="FAD/NAD(P)-binding domain"/>
    <property type="match status" value="1"/>
</dbReference>
<name>A0A1G7XVQ4_9HYPH</name>
<organism evidence="4 5">
    <name type="scientific">Pelagibacterium luteolum</name>
    <dbReference type="NCBI Taxonomy" id="440168"/>
    <lineage>
        <taxon>Bacteria</taxon>
        <taxon>Pseudomonadati</taxon>
        <taxon>Pseudomonadota</taxon>
        <taxon>Alphaproteobacteria</taxon>
        <taxon>Hyphomicrobiales</taxon>
        <taxon>Devosiaceae</taxon>
        <taxon>Pelagibacterium</taxon>
    </lineage>
</organism>
<dbReference type="Pfam" id="PF01266">
    <property type="entry name" value="DAO"/>
    <property type="match status" value="1"/>
</dbReference>
<dbReference type="STRING" id="440168.SAMN04487974_11128"/>
<dbReference type="InterPro" id="IPR036188">
    <property type="entry name" value="FAD/NAD-bd_sf"/>
</dbReference>
<dbReference type="PROSITE" id="PS51257">
    <property type="entry name" value="PROKAR_LIPOPROTEIN"/>
    <property type="match status" value="1"/>
</dbReference>
<dbReference type="GO" id="GO:0016491">
    <property type="term" value="F:oxidoreductase activity"/>
    <property type="evidence" value="ECO:0007669"/>
    <property type="project" value="UniProtKB-KW"/>
</dbReference>
<keyword evidence="2" id="KW-0812">Transmembrane</keyword>
<keyword evidence="2" id="KW-0472">Membrane</keyword>
<evidence type="ECO:0000256" key="2">
    <source>
        <dbReference type="SAM" id="Phobius"/>
    </source>
</evidence>
<dbReference type="InterPro" id="IPR006076">
    <property type="entry name" value="FAD-dep_OxRdtase"/>
</dbReference>
<gene>
    <name evidence="4" type="ORF">SAMN04487974_11128</name>
</gene>
<feature type="transmembrane region" description="Helical" evidence="2">
    <location>
        <begin position="12"/>
        <end position="32"/>
    </location>
</feature>
<dbReference type="Gene3D" id="3.30.9.10">
    <property type="entry name" value="D-Amino Acid Oxidase, subunit A, domain 2"/>
    <property type="match status" value="1"/>
</dbReference>